<dbReference type="PANTHER" id="PTHR33885">
    <property type="entry name" value="PHAGE SHOCK PROTEIN C"/>
    <property type="match status" value="1"/>
</dbReference>
<feature type="transmembrane region" description="Helical" evidence="6">
    <location>
        <begin position="12"/>
        <end position="31"/>
    </location>
</feature>
<sequence length="76" mass="8376">MKKQLTKSRDKIVAGVFGGIADYFGLDKAWVRILGAALIIFTGFFPGVLLYIVAAIVMPDAPTRSNTMDGHYRKKD</sequence>
<comment type="caution">
    <text evidence="8">The sequence shown here is derived from an EMBL/GenBank/DDBJ whole genome shotgun (WGS) entry which is preliminary data.</text>
</comment>
<evidence type="ECO:0000256" key="3">
    <source>
        <dbReference type="ARBA" id="ARBA00022692"/>
    </source>
</evidence>
<keyword evidence="3 6" id="KW-0812">Transmembrane</keyword>
<organism evidence="8 9">
    <name type="scientific">Lactobacillus intestinalis</name>
    <dbReference type="NCBI Taxonomy" id="151781"/>
    <lineage>
        <taxon>Bacteria</taxon>
        <taxon>Bacillati</taxon>
        <taxon>Bacillota</taxon>
        <taxon>Bacilli</taxon>
        <taxon>Lactobacillales</taxon>
        <taxon>Lactobacillaceae</taxon>
        <taxon>Lactobacillus</taxon>
    </lineage>
</organism>
<feature type="domain" description="Phage shock protein PspC N-terminal" evidence="7">
    <location>
        <begin position="3"/>
        <end position="60"/>
    </location>
</feature>
<dbReference type="AlphaFoldDB" id="A0A4S2BLF2"/>
<keyword evidence="2" id="KW-1003">Cell membrane</keyword>
<protein>
    <submittedName>
        <fullName evidence="8">PspC domain-containing protein</fullName>
    </submittedName>
</protein>
<dbReference type="RefSeq" id="WP_004046203.1">
    <property type="nucleotide sequence ID" value="NZ_AQFR02000003.1"/>
</dbReference>
<keyword evidence="5 6" id="KW-0472">Membrane</keyword>
<proteinExistence type="predicted"/>
<evidence type="ECO:0000256" key="6">
    <source>
        <dbReference type="SAM" id="Phobius"/>
    </source>
</evidence>
<gene>
    <name evidence="8" type="ORF">E5351_06195</name>
</gene>
<dbReference type="EMBL" id="SRYV01000010">
    <property type="protein sequence ID" value="TGY14634.1"/>
    <property type="molecule type" value="Genomic_DNA"/>
</dbReference>
<reference evidence="8 9" key="1">
    <citation type="submission" date="2019-04" db="EMBL/GenBank/DDBJ databases">
        <title>Microbes associate with the intestines of laboratory mice.</title>
        <authorList>
            <person name="Navarre W."/>
            <person name="Wong E."/>
            <person name="Huang K."/>
            <person name="Tropini C."/>
            <person name="Ng K."/>
            <person name="Yu B."/>
        </authorList>
    </citation>
    <scope>NUCLEOTIDE SEQUENCE [LARGE SCALE GENOMIC DNA]</scope>
    <source>
        <strain evidence="8 9">NM61_E11</strain>
    </source>
</reference>
<dbReference type="InterPro" id="IPR007168">
    <property type="entry name" value="Phageshock_PspC_N"/>
</dbReference>
<evidence type="ECO:0000256" key="2">
    <source>
        <dbReference type="ARBA" id="ARBA00022475"/>
    </source>
</evidence>
<dbReference type="PANTHER" id="PTHR33885:SF3">
    <property type="entry name" value="PHAGE SHOCK PROTEIN C"/>
    <property type="match status" value="1"/>
</dbReference>
<dbReference type="GeneID" id="75116316"/>
<dbReference type="InterPro" id="IPR052027">
    <property type="entry name" value="PspC"/>
</dbReference>
<evidence type="ECO:0000313" key="8">
    <source>
        <dbReference type="EMBL" id="TGY14634.1"/>
    </source>
</evidence>
<dbReference type="GO" id="GO:0005886">
    <property type="term" value="C:plasma membrane"/>
    <property type="evidence" value="ECO:0007669"/>
    <property type="project" value="UniProtKB-SubCell"/>
</dbReference>
<evidence type="ECO:0000256" key="5">
    <source>
        <dbReference type="ARBA" id="ARBA00023136"/>
    </source>
</evidence>
<dbReference type="Pfam" id="PF04024">
    <property type="entry name" value="PspC"/>
    <property type="match status" value="1"/>
</dbReference>
<accession>A0A4S2BLF2</accession>
<evidence type="ECO:0000313" key="9">
    <source>
        <dbReference type="Proteomes" id="UP000309117"/>
    </source>
</evidence>
<comment type="subcellular location">
    <subcellularLocation>
        <location evidence="1">Cell membrane</location>
        <topology evidence="1">Single-pass membrane protein</topology>
    </subcellularLocation>
</comment>
<evidence type="ECO:0000256" key="4">
    <source>
        <dbReference type="ARBA" id="ARBA00022989"/>
    </source>
</evidence>
<feature type="transmembrane region" description="Helical" evidence="6">
    <location>
        <begin position="37"/>
        <end position="58"/>
    </location>
</feature>
<keyword evidence="4 6" id="KW-1133">Transmembrane helix</keyword>
<dbReference type="Proteomes" id="UP000309117">
    <property type="component" value="Unassembled WGS sequence"/>
</dbReference>
<evidence type="ECO:0000259" key="7">
    <source>
        <dbReference type="Pfam" id="PF04024"/>
    </source>
</evidence>
<evidence type="ECO:0000256" key="1">
    <source>
        <dbReference type="ARBA" id="ARBA00004162"/>
    </source>
</evidence>
<name>A0A4S2BLF2_9LACO</name>